<dbReference type="PANTHER" id="PTHR31403:SF54">
    <property type="entry name" value="PHOSPHOLIPASE A(1) DAD1, CHLOROPLASTIC"/>
    <property type="match status" value="1"/>
</dbReference>
<protein>
    <submittedName>
        <fullName evidence="6">Uncharacterized protein</fullName>
    </submittedName>
</protein>
<evidence type="ECO:0000256" key="3">
    <source>
        <dbReference type="ARBA" id="ARBA00022963"/>
    </source>
</evidence>
<evidence type="ECO:0000256" key="2">
    <source>
        <dbReference type="ARBA" id="ARBA00022801"/>
    </source>
</evidence>
<dbReference type="GO" id="GO:0004620">
    <property type="term" value="F:phospholipase activity"/>
    <property type="evidence" value="ECO:0007669"/>
    <property type="project" value="TreeGrafter"/>
</dbReference>
<dbReference type="EMBL" id="JAWXYG010000006">
    <property type="protein sequence ID" value="KAK4269923.1"/>
    <property type="molecule type" value="Genomic_DNA"/>
</dbReference>
<dbReference type="GO" id="GO:0016042">
    <property type="term" value="P:lipid catabolic process"/>
    <property type="evidence" value="ECO:0007669"/>
    <property type="project" value="UniProtKB-KW"/>
</dbReference>
<feature type="region of interest" description="Disordered" evidence="5">
    <location>
        <begin position="31"/>
        <end position="51"/>
    </location>
</feature>
<feature type="compositionally biased region" description="Low complexity" evidence="5">
    <location>
        <begin position="32"/>
        <end position="51"/>
    </location>
</feature>
<gene>
    <name evidence="6" type="ORF">QN277_023018</name>
</gene>
<name>A0AAE1JKE7_9FABA</name>
<dbReference type="Gene3D" id="3.40.50.1820">
    <property type="entry name" value="alpha/beta hydrolase"/>
    <property type="match status" value="1"/>
</dbReference>
<evidence type="ECO:0000313" key="6">
    <source>
        <dbReference type="EMBL" id="KAK4269923.1"/>
    </source>
</evidence>
<keyword evidence="7" id="KW-1185">Reference proteome</keyword>
<organism evidence="6 7">
    <name type="scientific">Acacia crassicarpa</name>
    <name type="common">northern wattle</name>
    <dbReference type="NCBI Taxonomy" id="499986"/>
    <lineage>
        <taxon>Eukaryota</taxon>
        <taxon>Viridiplantae</taxon>
        <taxon>Streptophyta</taxon>
        <taxon>Embryophyta</taxon>
        <taxon>Tracheophyta</taxon>
        <taxon>Spermatophyta</taxon>
        <taxon>Magnoliopsida</taxon>
        <taxon>eudicotyledons</taxon>
        <taxon>Gunneridae</taxon>
        <taxon>Pentapetalae</taxon>
        <taxon>rosids</taxon>
        <taxon>fabids</taxon>
        <taxon>Fabales</taxon>
        <taxon>Fabaceae</taxon>
        <taxon>Caesalpinioideae</taxon>
        <taxon>mimosoid clade</taxon>
        <taxon>Acacieae</taxon>
        <taxon>Acacia</taxon>
    </lineage>
</organism>
<sequence>MTIMKLPPNLLPFTSSPATTLFRQQIEPQNLSFSHDSSDSSSSIMPSSSSSTTQFNKLGKKWMEYQGLSDWDSLLDPLDDNLRFEILRYGNFVEAAYKSFNSEASSSPSYAATAACSFPKNKLSDCCGYKLTKNLHATSGIELPRWVEKAPSWVATRSSNIGYIAVCDNE</sequence>
<proteinExistence type="inferred from homology"/>
<keyword evidence="3" id="KW-0442">Lipid degradation</keyword>
<keyword evidence="2" id="KW-0378">Hydrolase</keyword>
<comment type="caution">
    <text evidence="6">The sequence shown here is derived from an EMBL/GenBank/DDBJ whole genome shotgun (WGS) entry which is preliminary data.</text>
</comment>
<evidence type="ECO:0000256" key="4">
    <source>
        <dbReference type="ARBA" id="ARBA00023098"/>
    </source>
</evidence>
<evidence type="ECO:0000256" key="1">
    <source>
        <dbReference type="ARBA" id="ARBA00010701"/>
    </source>
</evidence>
<accession>A0AAE1JKE7</accession>
<dbReference type="InterPro" id="IPR029058">
    <property type="entry name" value="AB_hydrolase_fold"/>
</dbReference>
<evidence type="ECO:0000313" key="7">
    <source>
        <dbReference type="Proteomes" id="UP001293593"/>
    </source>
</evidence>
<evidence type="ECO:0000256" key="5">
    <source>
        <dbReference type="SAM" id="MobiDB-lite"/>
    </source>
</evidence>
<dbReference type="PANTHER" id="PTHR31403">
    <property type="entry name" value="PHOSPHOLIPASE A1-IBETA2, CHLOROPLASTIC"/>
    <property type="match status" value="1"/>
</dbReference>
<dbReference type="Proteomes" id="UP001293593">
    <property type="component" value="Unassembled WGS sequence"/>
</dbReference>
<dbReference type="AlphaFoldDB" id="A0AAE1JKE7"/>
<keyword evidence="4" id="KW-0443">Lipid metabolism</keyword>
<reference evidence="6" key="1">
    <citation type="submission" date="2023-10" db="EMBL/GenBank/DDBJ databases">
        <title>Chromosome-level genome of the transformable northern wattle, Acacia crassicarpa.</title>
        <authorList>
            <person name="Massaro I."/>
            <person name="Sinha N.R."/>
            <person name="Poethig S."/>
            <person name="Leichty A.R."/>
        </authorList>
    </citation>
    <scope>NUCLEOTIDE SEQUENCE</scope>
    <source>
        <strain evidence="6">Acra3RX</strain>
        <tissue evidence="6">Leaf</tissue>
    </source>
</reference>
<comment type="similarity">
    <text evidence="1">Belongs to the AB hydrolase superfamily. Lipase family.</text>
</comment>